<dbReference type="InterPro" id="IPR000719">
    <property type="entry name" value="Prot_kinase_dom"/>
</dbReference>
<dbReference type="InterPro" id="IPR011009">
    <property type="entry name" value="Kinase-like_dom_sf"/>
</dbReference>
<dbReference type="PANTHER" id="PTHR24345:SF91">
    <property type="entry name" value="SERINE_THREONINE-PROTEIN KINASE PLK4"/>
    <property type="match status" value="1"/>
</dbReference>
<dbReference type="EMBL" id="CAJNNV010027240">
    <property type="protein sequence ID" value="CAE8619841.1"/>
    <property type="molecule type" value="Genomic_DNA"/>
</dbReference>
<dbReference type="PANTHER" id="PTHR24345">
    <property type="entry name" value="SERINE/THREONINE-PROTEIN KINASE PLK"/>
    <property type="match status" value="1"/>
</dbReference>
<keyword evidence="3" id="KW-0547">Nucleotide-binding</keyword>
<accession>A0A813G4N6</accession>
<protein>
    <recommendedName>
        <fullName evidence="6">Protein kinase domain-containing protein</fullName>
    </recommendedName>
</protein>
<dbReference type="Pfam" id="PF00069">
    <property type="entry name" value="Pkinase"/>
    <property type="match status" value="1"/>
</dbReference>
<dbReference type="SMART" id="SM00220">
    <property type="entry name" value="S_TKc"/>
    <property type="match status" value="1"/>
</dbReference>
<dbReference type="Gene3D" id="1.10.510.10">
    <property type="entry name" value="Transferase(Phosphotransferase) domain 1"/>
    <property type="match status" value="1"/>
</dbReference>
<evidence type="ECO:0000256" key="2">
    <source>
        <dbReference type="ARBA" id="ARBA00022679"/>
    </source>
</evidence>
<dbReference type="OrthoDB" id="345735at2759"/>
<sequence length="508" mass="53343">MSLGCAAHVRNSPHRCLVTRRCVMMPAEMLFGLVLAGVGILSRGAASDFSALPGIGLRRQRLSSASRAQGRAALPDAQGTGAADGFAGAEDLVTGLLLLVAAGLLISPGLAGDAADGRDVVEGSHADQSFWASLPGLYGGFPAMDASLVEISGQKVGAYDLGRLLGTGNGFGASSEVFEAVDLSSEGEKAMVAVKVIPKQQVSTFPSVSGIWAECQLLRQVNHPNVAGFRSLIHGRQNLYIVMELAGDRSLASMLSPVTQEGPGLSVERSRALFLQVATAVAHCHAQGIAHLDLKPANVVADAGGLIVKLVDFGQAVALSKGETSRRGTFTFAAPEILRGRPYDPAAADCWSLGVVLLEMLCGINALPLFLGWEAPPRRGFEEDAARYATDLEERFGEASELCLDAWMAAKQVPEGLRQILQGFFAVGAGAGLSLHSRVGLCIFVVAAALHLPLVQYLYKRLLGVSGSFADPGFAARRERVLCGPRIFATGPLRTQDFCQLLGVSGVR</sequence>
<reference evidence="7" key="1">
    <citation type="submission" date="2021-02" db="EMBL/GenBank/DDBJ databases">
        <authorList>
            <person name="Dougan E. K."/>
            <person name="Rhodes N."/>
            <person name="Thang M."/>
            <person name="Chan C."/>
        </authorList>
    </citation>
    <scope>NUCLEOTIDE SEQUENCE</scope>
</reference>
<dbReference type="AlphaFoldDB" id="A0A813G4N6"/>
<keyword evidence="1" id="KW-0723">Serine/threonine-protein kinase</keyword>
<evidence type="ECO:0000313" key="8">
    <source>
        <dbReference type="Proteomes" id="UP000654075"/>
    </source>
</evidence>
<feature type="domain" description="Protein kinase" evidence="6">
    <location>
        <begin position="163"/>
        <end position="445"/>
    </location>
</feature>
<name>A0A813G4N6_POLGL</name>
<proteinExistence type="predicted"/>
<evidence type="ECO:0000256" key="5">
    <source>
        <dbReference type="ARBA" id="ARBA00022840"/>
    </source>
</evidence>
<dbReference type="PROSITE" id="PS50011">
    <property type="entry name" value="PROTEIN_KINASE_DOM"/>
    <property type="match status" value="1"/>
</dbReference>
<dbReference type="GO" id="GO:0005524">
    <property type="term" value="F:ATP binding"/>
    <property type="evidence" value="ECO:0007669"/>
    <property type="project" value="UniProtKB-KW"/>
</dbReference>
<evidence type="ECO:0000259" key="6">
    <source>
        <dbReference type="PROSITE" id="PS50011"/>
    </source>
</evidence>
<gene>
    <name evidence="7" type="ORF">PGLA1383_LOCUS37420</name>
</gene>
<keyword evidence="2" id="KW-0808">Transferase</keyword>
<evidence type="ECO:0000313" key="7">
    <source>
        <dbReference type="EMBL" id="CAE8619841.1"/>
    </source>
</evidence>
<evidence type="ECO:0000256" key="1">
    <source>
        <dbReference type="ARBA" id="ARBA00022527"/>
    </source>
</evidence>
<organism evidence="7 8">
    <name type="scientific">Polarella glacialis</name>
    <name type="common">Dinoflagellate</name>
    <dbReference type="NCBI Taxonomy" id="89957"/>
    <lineage>
        <taxon>Eukaryota</taxon>
        <taxon>Sar</taxon>
        <taxon>Alveolata</taxon>
        <taxon>Dinophyceae</taxon>
        <taxon>Suessiales</taxon>
        <taxon>Suessiaceae</taxon>
        <taxon>Polarella</taxon>
    </lineage>
</organism>
<keyword evidence="8" id="KW-1185">Reference proteome</keyword>
<dbReference type="SUPFAM" id="SSF56112">
    <property type="entry name" value="Protein kinase-like (PK-like)"/>
    <property type="match status" value="1"/>
</dbReference>
<comment type="caution">
    <text evidence="7">The sequence shown here is derived from an EMBL/GenBank/DDBJ whole genome shotgun (WGS) entry which is preliminary data.</text>
</comment>
<evidence type="ECO:0000256" key="4">
    <source>
        <dbReference type="ARBA" id="ARBA00022777"/>
    </source>
</evidence>
<keyword evidence="4" id="KW-0418">Kinase</keyword>
<evidence type="ECO:0000256" key="3">
    <source>
        <dbReference type="ARBA" id="ARBA00022741"/>
    </source>
</evidence>
<dbReference type="GO" id="GO:0004674">
    <property type="term" value="F:protein serine/threonine kinase activity"/>
    <property type="evidence" value="ECO:0007669"/>
    <property type="project" value="UniProtKB-KW"/>
</dbReference>
<dbReference type="GO" id="GO:0005634">
    <property type="term" value="C:nucleus"/>
    <property type="evidence" value="ECO:0007669"/>
    <property type="project" value="TreeGrafter"/>
</dbReference>
<keyword evidence="5" id="KW-0067">ATP-binding</keyword>
<dbReference type="Proteomes" id="UP000654075">
    <property type="component" value="Unassembled WGS sequence"/>
</dbReference>